<evidence type="ECO:0000256" key="10">
    <source>
        <dbReference type="ARBA" id="ARBA00023136"/>
    </source>
</evidence>
<evidence type="ECO:0000259" key="14">
    <source>
        <dbReference type="Pfam" id="PF00593"/>
    </source>
</evidence>
<gene>
    <name evidence="16" type="primary">fecA</name>
    <name evidence="16" type="ORF">ATR01nite_20640</name>
</gene>
<comment type="similarity">
    <text evidence="12 13">Belongs to the TonB-dependent receptor family.</text>
</comment>
<evidence type="ECO:0000256" key="6">
    <source>
        <dbReference type="ARBA" id="ARBA00022729"/>
    </source>
</evidence>
<keyword evidence="2 12" id="KW-0813">Transport</keyword>
<comment type="caution">
    <text evidence="16">The sequence shown here is derived from an EMBL/GenBank/DDBJ whole genome shotgun (WGS) entry which is preliminary data.</text>
</comment>
<dbReference type="Pfam" id="PF00593">
    <property type="entry name" value="TonB_dep_Rec_b-barrel"/>
    <property type="match status" value="1"/>
</dbReference>
<dbReference type="Gene3D" id="2.40.170.20">
    <property type="entry name" value="TonB-dependent receptor, beta-barrel domain"/>
    <property type="match status" value="1"/>
</dbReference>
<keyword evidence="11 12" id="KW-0998">Cell outer membrane</keyword>
<evidence type="ECO:0000259" key="15">
    <source>
        <dbReference type="Pfam" id="PF07715"/>
    </source>
</evidence>
<evidence type="ECO:0000256" key="2">
    <source>
        <dbReference type="ARBA" id="ARBA00022448"/>
    </source>
</evidence>
<dbReference type="InterPro" id="IPR039426">
    <property type="entry name" value="TonB-dep_rcpt-like"/>
</dbReference>
<keyword evidence="16" id="KW-0675">Receptor</keyword>
<keyword evidence="9 13" id="KW-0798">TonB box</keyword>
<dbReference type="Proteomes" id="UP000321800">
    <property type="component" value="Unassembled WGS sequence"/>
</dbReference>
<accession>A0A511FPY7</accession>
<keyword evidence="4" id="KW-0410">Iron transport</keyword>
<dbReference type="PANTHER" id="PTHR32552">
    <property type="entry name" value="FERRICHROME IRON RECEPTOR-RELATED"/>
    <property type="match status" value="1"/>
</dbReference>
<dbReference type="AlphaFoldDB" id="A0A511FPY7"/>
<dbReference type="InterPro" id="IPR012910">
    <property type="entry name" value="Plug_dom"/>
</dbReference>
<evidence type="ECO:0000256" key="4">
    <source>
        <dbReference type="ARBA" id="ARBA00022496"/>
    </source>
</evidence>
<keyword evidence="5 12" id="KW-0812">Transmembrane</keyword>
<evidence type="ECO:0000256" key="12">
    <source>
        <dbReference type="PROSITE-ProRule" id="PRU01360"/>
    </source>
</evidence>
<evidence type="ECO:0000256" key="13">
    <source>
        <dbReference type="RuleBase" id="RU003357"/>
    </source>
</evidence>
<dbReference type="Pfam" id="PF07715">
    <property type="entry name" value="Plug"/>
    <property type="match status" value="1"/>
</dbReference>
<dbReference type="PROSITE" id="PS52016">
    <property type="entry name" value="TONB_DEPENDENT_REC_3"/>
    <property type="match status" value="1"/>
</dbReference>
<evidence type="ECO:0000256" key="8">
    <source>
        <dbReference type="ARBA" id="ARBA00023065"/>
    </source>
</evidence>
<dbReference type="GO" id="GO:0015344">
    <property type="term" value="F:siderophore uptake transmembrane transporter activity"/>
    <property type="evidence" value="ECO:0007669"/>
    <property type="project" value="TreeGrafter"/>
</dbReference>
<keyword evidence="3 12" id="KW-1134">Transmembrane beta strand</keyword>
<dbReference type="EMBL" id="BJVR01000020">
    <property type="protein sequence ID" value="GEL50989.1"/>
    <property type="molecule type" value="Genomic_DNA"/>
</dbReference>
<feature type="domain" description="TonB-dependent receptor-like beta-barrel" evidence="14">
    <location>
        <begin position="280"/>
        <end position="748"/>
    </location>
</feature>
<dbReference type="InterPro" id="IPR036942">
    <property type="entry name" value="Beta-barrel_TonB_sf"/>
</dbReference>
<dbReference type="InterPro" id="IPR037066">
    <property type="entry name" value="Plug_dom_sf"/>
</dbReference>
<dbReference type="SUPFAM" id="SSF56935">
    <property type="entry name" value="Porins"/>
    <property type="match status" value="1"/>
</dbReference>
<name>A0A511FPY7_9PROT</name>
<evidence type="ECO:0000313" key="17">
    <source>
        <dbReference type="Proteomes" id="UP000321800"/>
    </source>
</evidence>
<comment type="subcellular location">
    <subcellularLocation>
        <location evidence="1 12">Cell outer membrane</location>
        <topology evidence="1 12">Multi-pass membrane protein</topology>
    </subcellularLocation>
</comment>
<evidence type="ECO:0000256" key="7">
    <source>
        <dbReference type="ARBA" id="ARBA00023004"/>
    </source>
</evidence>
<protein>
    <submittedName>
        <fullName evidence="16">TonB-dependent receptor</fullName>
    </submittedName>
</protein>
<reference evidence="16 17" key="1">
    <citation type="submission" date="2019-07" db="EMBL/GenBank/DDBJ databases">
        <title>Whole genome shotgun sequence of Acetobacter tropicalis NBRC 16470.</title>
        <authorList>
            <person name="Hosoyama A."/>
            <person name="Uohara A."/>
            <person name="Ohji S."/>
            <person name="Ichikawa N."/>
        </authorList>
    </citation>
    <scope>NUCLEOTIDE SEQUENCE [LARGE SCALE GENOMIC DNA]</scope>
    <source>
        <strain evidence="16 17">NBRC 16470</strain>
    </source>
</reference>
<evidence type="ECO:0000313" key="16">
    <source>
        <dbReference type="EMBL" id="GEL50989.1"/>
    </source>
</evidence>
<keyword evidence="8" id="KW-0406">Ion transport</keyword>
<evidence type="ECO:0000256" key="11">
    <source>
        <dbReference type="ARBA" id="ARBA00023237"/>
    </source>
</evidence>
<evidence type="ECO:0000256" key="5">
    <source>
        <dbReference type="ARBA" id="ARBA00022692"/>
    </source>
</evidence>
<proteinExistence type="inferred from homology"/>
<feature type="domain" description="TonB-dependent receptor plug" evidence="15">
    <location>
        <begin position="72"/>
        <end position="185"/>
    </location>
</feature>
<dbReference type="Gene3D" id="2.170.130.10">
    <property type="entry name" value="TonB-dependent receptor, plug domain"/>
    <property type="match status" value="1"/>
</dbReference>
<evidence type="ECO:0000256" key="3">
    <source>
        <dbReference type="ARBA" id="ARBA00022452"/>
    </source>
</evidence>
<sequence>MKQSTLCPLLLCSTLFVSVGGSESLAAESHQKAKGHVALPKQAGVKKITRAKGRARAAISSGEESVNVVTRRASHGSNEIMTARDIEKFVPGTNPLKVIAQQPGVLLTAADPMGQDSWATQLYVRGFFQDQIGFTLDGIPLGELTYRNYNGLGINQAISPDNISRMDVSQGAGAVDTPSTNNLGGAISFVSMDPTRKRQIDISQTFGSNSAFRTFVRLNSGDLNASGTRFFVSYARSNSEKWKGSGPLFDQKVNAKLVQPVGENSEISAFFDWDDQQYLSYQDLSLNYLHTLGPRLDNFYPNYKGAYLAAQGIFTNGQDKSNDPLDAMFYDSSAIARDYLGGLKAHITLADNLTWDSVAYGHSNLGWGGYASPFASSPNGAPLRYQEHQGSIARYGFTTGVTYQIAHNTINSGVWYENNRYMMDYFAYQMPLLGEGKPLNPLSMSSFRNPIGQLWGTTYNTNTFEYHLQDTYRILKNLSVHAGFRSMLVTTHGGATANDVAYTGQSELPSGSLTTAAAFLPHISANWRFLPGHELYFDISQNKRAYAQGGYQMGQAWGVTNQATFHELQKTIKPESDWAYELGYRYNSNLISASLNLYRVNFFNRLQSMASASIVDPVSTVVNVGSVTMNGVDAAFTIRPIKNLSIYNSISYNDSRYGSDITSAGVVYHQAGKKVVNYPDFMYKAGVDYTYKRMSAHFDVNYIGKRYLSYMNDTSVPGYWLANLGAKYQLGTKGFLKNMTFEFNVYNLFNSSYISTMGENGNPFMGDYQSFMIGAPRQYFGTVRARF</sequence>
<keyword evidence="6" id="KW-0732">Signal</keyword>
<keyword evidence="10 12" id="KW-0472">Membrane</keyword>
<evidence type="ECO:0000256" key="1">
    <source>
        <dbReference type="ARBA" id="ARBA00004571"/>
    </source>
</evidence>
<organism evidence="16 17">
    <name type="scientific">Acetobacter tropicalis</name>
    <dbReference type="NCBI Taxonomy" id="104102"/>
    <lineage>
        <taxon>Bacteria</taxon>
        <taxon>Pseudomonadati</taxon>
        <taxon>Pseudomonadota</taxon>
        <taxon>Alphaproteobacteria</taxon>
        <taxon>Acetobacterales</taxon>
        <taxon>Acetobacteraceae</taxon>
        <taxon>Acetobacter</taxon>
    </lineage>
</organism>
<dbReference type="InterPro" id="IPR000531">
    <property type="entry name" value="Beta-barrel_TonB"/>
</dbReference>
<dbReference type="GO" id="GO:0009279">
    <property type="term" value="C:cell outer membrane"/>
    <property type="evidence" value="ECO:0007669"/>
    <property type="project" value="UniProtKB-SubCell"/>
</dbReference>
<keyword evidence="7" id="KW-0408">Iron</keyword>
<dbReference type="PANTHER" id="PTHR32552:SF89">
    <property type="entry name" value="CATECHOLATE SIDEROPHORE RECEPTOR FIU"/>
    <property type="match status" value="1"/>
</dbReference>
<evidence type="ECO:0000256" key="9">
    <source>
        <dbReference type="ARBA" id="ARBA00023077"/>
    </source>
</evidence>